<dbReference type="InterPro" id="IPR035069">
    <property type="entry name" value="TTHA1013/TTHA0281-like"/>
</dbReference>
<proteinExistence type="predicted"/>
<reference evidence="1" key="1">
    <citation type="submission" date="2022-06" db="EMBL/GenBank/DDBJ databases">
        <title>New cyanobacteria of genus Symplocastrum in benthos of Lake Baikal.</title>
        <authorList>
            <person name="Sorokovikova E."/>
            <person name="Tikhonova I."/>
            <person name="Krasnopeev A."/>
            <person name="Evseev P."/>
            <person name="Gladkikh A."/>
            <person name="Belykh O."/>
        </authorList>
    </citation>
    <scope>NUCLEOTIDE SEQUENCE</scope>
    <source>
        <strain evidence="1">BBK-W-15</strain>
    </source>
</reference>
<sequence>MIQQYVQKAMETAHYEVLEDDEGFYGDIPGATGVWATASTLESCRMELLEVLEEWILVGIAMNHNLPEFEGVMLKVKSVA</sequence>
<evidence type="ECO:0000313" key="2">
    <source>
        <dbReference type="Proteomes" id="UP001204953"/>
    </source>
</evidence>
<keyword evidence="2" id="KW-1185">Reference proteome</keyword>
<dbReference type="InterPro" id="IPR049389">
    <property type="entry name" value="TTHA0281-like"/>
</dbReference>
<name>A0AAE3KNY1_9CYAN</name>
<protein>
    <submittedName>
        <fullName evidence="1">Type II toxin-antitoxin system HicB family antitoxin</fullName>
    </submittedName>
</protein>
<organism evidence="1 2">
    <name type="scientific">Limnofasciculus baicalensis BBK-W-15</name>
    <dbReference type="NCBI Taxonomy" id="2699891"/>
    <lineage>
        <taxon>Bacteria</taxon>
        <taxon>Bacillati</taxon>
        <taxon>Cyanobacteriota</taxon>
        <taxon>Cyanophyceae</taxon>
        <taxon>Coleofasciculales</taxon>
        <taxon>Coleofasciculaceae</taxon>
        <taxon>Limnofasciculus</taxon>
        <taxon>Limnofasciculus baicalensis</taxon>
    </lineage>
</organism>
<evidence type="ECO:0000313" key="1">
    <source>
        <dbReference type="EMBL" id="MCP2730739.1"/>
    </source>
</evidence>
<dbReference type="AlphaFoldDB" id="A0AAE3KNY1"/>
<dbReference type="EMBL" id="JAMZMM010000235">
    <property type="protein sequence ID" value="MCP2730739.1"/>
    <property type="molecule type" value="Genomic_DNA"/>
</dbReference>
<dbReference type="RefSeq" id="WP_254013491.1">
    <property type="nucleotide sequence ID" value="NZ_JAMZMM010000235.1"/>
</dbReference>
<dbReference type="SUPFAM" id="SSF143100">
    <property type="entry name" value="TTHA1013/TTHA0281-like"/>
    <property type="match status" value="1"/>
</dbReference>
<dbReference type="Pfam" id="PF21748">
    <property type="entry name" value="UPF0150"/>
    <property type="match status" value="1"/>
</dbReference>
<dbReference type="Gene3D" id="3.30.160.250">
    <property type="match status" value="1"/>
</dbReference>
<dbReference type="Proteomes" id="UP001204953">
    <property type="component" value="Unassembled WGS sequence"/>
</dbReference>
<accession>A0AAE3KNY1</accession>
<gene>
    <name evidence="1" type="ORF">NJ959_20125</name>
</gene>
<comment type="caution">
    <text evidence="1">The sequence shown here is derived from an EMBL/GenBank/DDBJ whole genome shotgun (WGS) entry which is preliminary data.</text>
</comment>